<dbReference type="AlphaFoldDB" id="A0A6M3JQG0"/>
<evidence type="ECO:0000313" key="1">
    <source>
        <dbReference type="EMBL" id="QJA71245.1"/>
    </source>
</evidence>
<sequence length="67" mass="7311">MGNIDSLYVVDKTKGACYNETTKRAFCQVECAHTVIGTQTTICGHDFGLVEFFRVVKCPVCGGFSIT</sequence>
<dbReference type="EMBL" id="MT141858">
    <property type="protein sequence ID" value="QJA71245.1"/>
    <property type="molecule type" value="Genomic_DNA"/>
</dbReference>
<accession>A0A6M3JQG0</accession>
<proteinExistence type="predicted"/>
<gene>
    <name evidence="1" type="ORF">MM415A03310_0008</name>
</gene>
<organism evidence="1">
    <name type="scientific">viral metagenome</name>
    <dbReference type="NCBI Taxonomy" id="1070528"/>
    <lineage>
        <taxon>unclassified sequences</taxon>
        <taxon>metagenomes</taxon>
        <taxon>organismal metagenomes</taxon>
    </lineage>
</organism>
<reference evidence="1" key="1">
    <citation type="submission" date="2020-03" db="EMBL/GenBank/DDBJ databases">
        <title>The deep terrestrial virosphere.</title>
        <authorList>
            <person name="Holmfeldt K."/>
            <person name="Nilsson E."/>
            <person name="Simone D."/>
            <person name="Lopez-Fernandez M."/>
            <person name="Wu X."/>
            <person name="de Brujin I."/>
            <person name="Lundin D."/>
            <person name="Andersson A."/>
            <person name="Bertilsson S."/>
            <person name="Dopson M."/>
        </authorList>
    </citation>
    <scope>NUCLEOTIDE SEQUENCE</scope>
    <source>
        <strain evidence="1">MM415A03310</strain>
    </source>
</reference>
<name>A0A6M3JQG0_9ZZZZ</name>
<protein>
    <submittedName>
        <fullName evidence="1">Uncharacterized protein</fullName>
    </submittedName>
</protein>